<evidence type="ECO:0008006" key="3">
    <source>
        <dbReference type="Google" id="ProtNLM"/>
    </source>
</evidence>
<gene>
    <name evidence="1" type="ORF">KAJ83_14520</name>
</gene>
<name>A0A8J7SPB1_9PROT</name>
<dbReference type="AlphaFoldDB" id="A0A8J7SPB1"/>
<protein>
    <recommendedName>
        <fullName evidence="3">Entericidin</fullName>
    </recommendedName>
</protein>
<evidence type="ECO:0000313" key="2">
    <source>
        <dbReference type="Proteomes" id="UP000672602"/>
    </source>
</evidence>
<organism evidence="1 2">
    <name type="scientific">Marivibrio halodurans</name>
    <dbReference type="NCBI Taxonomy" id="2039722"/>
    <lineage>
        <taxon>Bacteria</taxon>
        <taxon>Pseudomonadati</taxon>
        <taxon>Pseudomonadota</taxon>
        <taxon>Alphaproteobacteria</taxon>
        <taxon>Rhodospirillales</taxon>
        <taxon>Rhodospirillaceae</taxon>
        <taxon>Marivibrio</taxon>
    </lineage>
</organism>
<accession>A0A8J7SPB1</accession>
<proteinExistence type="predicted"/>
<comment type="caution">
    <text evidence="1">The sequence shown here is derived from an EMBL/GenBank/DDBJ whole genome shotgun (WGS) entry which is preliminary data.</text>
</comment>
<dbReference type="Proteomes" id="UP000672602">
    <property type="component" value="Unassembled WGS sequence"/>
</dbReference>
<reference evidence="1" key="1">
    <citation type="submission" date="2021-04" db="EMBL/GenBank/DDBJ databases">
        <authorList>
            <person name="Zhang D.-C."/>
        </authorList>
    </citation>
    <scope>NUCLEOTIDE SEQUENCE</scope>
    <source>
        <strain evidence="1">CGMCC 1.15697</strain>
    </source>
</reference>
<sequence length="52" mass="5402">MTIPGNSSALRPVLGLFAAIFLVLGLAACENTMEGAGDDMEQMGDDIEEATD</sequence>
<evidence type="ECO:0000313" key="1">
    <source>
        <dbReference type="EMBL" id="MBP5858231.1"/>
    </source>
</evidence>
<keyword evidence="2" id="KW-1185">Reference proteome</keyword>
<dbReference type="EMBL" id="JAGMWN010000006">
    <property type="protein sequence ID" value="MBP5858231.1"/>
    <property type="molecule type" value="Genomic_DNA"/>
</dbReference>